<dbReference type="OrthoDB" id="77564at2759"/>
<dbReference type="GO" id="GO:0006325">
    <property type="term" value="P:chromatin organization"/>
    <property type="evidence" value="ECO:0007669"/>
    <property type="project" value="InterPro"/>
</dbReference>
<protein>
    <submittedName>
        <fullName evidence="5">LAFE_0A00760g1_1</fullName>
    </submittedName>
</protein>
<feature type="compositionally biased region" description="Polar residues" evidence="4">
    <location>
        <begin position="342"/>
        <end position="351"/>
    </location>
</feature>
<accession>A0A1G4M699</accession>
<evidence type="ECO:0000256" key="2">
    <source>
        <dbReference type="ARBA" id="ARBA00007335"/>
    </source>
</evidence>
<name>A0A1G4M699_LACFM</name>
<sequence>MSLFTALNFTPDEALQEAEQHSRELQIEESFRVFQSALFHLKAKRFNEAAEKFRQLFSIDVIKPDKWGMYRFSSPTLDSLRYLAYRNRGVFYYQYLREHYQKLSPEDVVDHILKVIENLLEAIQHCDCDVAVVELLITIAKSFRSEKLERYLLEYEILKEPEFITTVARRRHILPQMQKSIYDLAQLLQKLKDYESINTGFIRELKHFIQDKRFPEVNLVPVLSQIKDMKISDEHAMTELNVVEIVIDEVSWEGIAESLMAALPKFKSSNFFGRISDPYSEVDEPFENVKLVVNDVEKPLDNEEVKEIEKDTAAKESAVSDPVNSSTISIPGLDSSKRNSDTQESSRSVQRSSKRFKEKTQITDEPEVMSVHQFFFEDLNHISAEVDSSIKFEVEKFSPEDTPRDSPIFTALTDLYDCLSSWTNRHSEFLNQNESKQSSKSSGADTESIFQLNSLFRTSVLTNDSGPTQSLTDLPTQSVKNFISEMNARCSHFQEIRLNLLDNLLSTDANDFCLIVDTFWSPVLFKTIESFVLGIETNLYKMLDSKSVDSISFGLSVYEILVNMMGDIYTGISHKKLQGQKSNELETQRNKLERKVTKWCLFLESATLSLRSRFRFWWTKFCYLQYTTDITDNKLVDALIDIESGLKEGTDCIDISYANYSNIPRFNMKMVQNQLSRINMIRKVTTIDMNEGQKEDTTSEQQIEILREALTGEATEISHLNDEEKSMVDFILNSPFLLKIKLWKILMSYYSENDPTKLQMVYFKILKVLYDKICSEDYAAQSQLQRQQTLLATINSIGSFTDEFLKVFGDKSNWKYIDHSMLSLNIDLLLHVIYLLYPITFYESMCQRDHFLKSFFRKAVKSSAKLKKIFIDLLSVNLLFYYIFSSARIDDNKDNSVLNLIWTTHSLTGKFGFCDSSHGILLNLAELLLCKAPNDTSFIQLKQVLWCRYHLLVSGDSSVSVEHTTKAISMSKESAITIGTYLIEYHYEGKNPLLATGNKTNLKQILDHVVQVIGDLNFNGNHILCRNRFFFEKFLDSSISTRTLRNSYSGNLSLEFTKPNDHLQGAVDSGVFFVAGVQNLNLYRIRKKATQARPSELDSIISMLKTDILYNTERFESWFLLGRCYSYVVEDDLIWTSDKLAYPEKRKGTTSTQRKAILCYLMALSLSQQTPPQQSVSQEMDREIILKDLFETLSEEMLNGYLKPMDKSCFQWEPPATVRLCENGEIISAPVYDKQSISDFNVQQGIFLGFVKADELSVNQERQRSIQRNWKNLYYISKLQFKLNVLSYAESDHEVALQACELAGIVSKIKNPILEPHYFLVSSIYKCVKLEALSVPRALDVLSKNNTFFQKDSSFWEVTHSEENNTSEFNLKIIDLLRIILSHDKMKWHHRPKYRIARILYEDMKDLEGAMAEMDDLMFLKSSNKNLVNIWKPDLERPGKHFAYTYQYVMFYLDMLFCSEDYVSIALVAKKLRRFGPGMINVSQATERAMRLFCLCVQSQFQVNEKEYADKLLPSLNYQLFLKNSADLFQAFNKAEYDPKVLEVLAHAYQLKKGNNGYDGICLAIYFKFLYLPFVEKKEAAKTATPASNINTEKDAGTGSGHVNTSMKVKGNNTRKRVSKKDAFDKIAGIVEKKIT</sequence>
<dbReference type="STRING" id="4955.A0A1G4M699"/>
<dbReference type="PANTHER" id="PTHR15502">
    <property type="entry name" value="CALCINEURIN-BINDING PROTEIN CABIN 1-RELATED"/>
    <property type="match status" value="1"/>
</dbReference>
<evidence type="ECO:0000256" key="3">
    <source>
        <dbReference type="ARBA" id="ARBA00023242"/>
    </source>
</evidence>
<dbReference type="GO" id="GO:0000417">
    <property type="term" value="C:HIR complex"/>
    <property type="evidence" value="ECO:0007669"/>
    <property type="project" value="TreeGrafter"/>
</dbReference>
<comment type="similarity">
    <text evidence="2">Belongs to the HIR3 family.</text>
</comment>
<keyword evidence="6" id="KW-1185">Reference proteome</keyword>
<evidence type="ECO:0000256" key="4">
    <source>
        <dbReference type="SAM" id="MobiDB-lite"/>
    </source>
</evidence>
<gene>
    <name evidence="5" type="ORF">LAFE_0A00760G</name>
</gene>
<dbReference type="OMA" id="WETWYRL"/>
<evidence type="ECO:0000313" key="6">
    <source>
        <dbReference type="Proteomes" id="UP000190831"/>
    </source>
</evidence>
<feature type="region of interest" description="Disordered" evidence="4">
    <location>
        <begin position="1585"/>
        <end position="1614"/>
    </location>
</feature>
<dbReference type="InterPro" id="IPR033053">
    <property type="entry name" value="Hir3/CABIN1"/>
</dbReference>
<proteinExistence type="inferred from homology"/>
<feature type="region of interest" description="Disordered" evidence="4">
    <location>
        <begin position="302"/>
        <end position="363"/>
    </location>
</feature>
<dbReference type="GO" id="GO:0031491">
    <property type="term" value="F:nucleosome binding"/>
    <property type="evidence" value="ECO:0007669"/>
    <property type="project" value="TreeGrafter"/>
</dbReference>
<keyword evidence="3" id="KW-0539">Nucleus</keyword>
<comment type="subcellular location">
    <subcellularLocation>
        <location evidence="1">Nucleus</location>
    </subcellularLocation>
</comment>
<evidence type="ECO:0000256" key="1">
    <source>
        <dbReference type="ARBA" id="ARBA00004123"/>
    </source>
</evidence>
<dbReference type="EMBL" id="LT598487">
    <property type="protein sequence ID" value="SCV99329.1"/>
    <property type="molecule type" value="Genomic_DNA"/>
</dbReference>
<evidence type="ECO:0000313" key="5">
    <source>
        <dbReference type="EMBL" id="SCV99329.1"/>
    </source>
</evidence>
<feature type="compositionally biased region" description="Basic and acidic residues" evidence="4">
    <location>
        <begin position="302"/>
        <end position="314"/>
    </location>
</feature>
<organism evidence="5 6">
    <name type="scientific">Lachancea fermentati</name>
    <name type="common">Zygosaccharomyces fermentati</name>
    <dbReference type="NCBI Taxonomy" id="4955"/>
    <lineage>
        <taxon>Eukaryota</taxon>
        <taxon>Fungi</taxon>
        <taxon>Dikarya</taxon>
        <taxon>Ascomycota</taxon>
        <taxon>Saccharomycotina</taxon>
        <taxon>Saccharomycetes</taxon>
        <taxon>Saccharomycetales</taxon>
        <taxon>Saccharomycetaceae</taxon>
        <taxon>Lachancea</taxon>
    </lineage>
</organism>
<reference evidence="5 6" key="1">
    <citation type="submission" date="2016-03" db="EMBL/GenBank/DDBJ databases">
        <authorList>
            <person name="Devillers H."/>
        </authorList>
    </citation>
    <scope>NUCLEOTIDE SEQUENCE [LARGE SCALE GENOMIC DNA]</scope>
    <source>
        <strain evidence="5">CBS 6772</strain>
    </source>
</reference>
<dbReference type="Proteomes" id="UP000190831">
    <property type="component" value="Chromosome A"/>
</dbReference>
<dbReference type="PANTHER" id="PTHR15502:SF7">
    <property type="entry name" value="CALCINEURIN-BINDING PROTEIN CABIN-1"/>
    <property type="match status" value="1"/>
</dbReference>
<dbReference type="GO" id="GO:0005634">
    <property type="term" value="C:nucleus"/>
    <property type="evidence" value="ECO:0007669"/>
    <property type="project" value="UniProtKB-SubCell"/>
</dbReference>